<organism evidence="2 3">
    <name type="scientific">Trametes coccinea (strain BRFM310)</name>
    <name type="common">Pycnoporus coccineus</name>
    <dbReference type="NCBI Taxonomy" id="1353009"/>
    <lineage>
        <taxon>Eukaryota</taxon>
        <taxon>Fungi</taxon>
        <taxon>Dikarya</taxon>
        <taxon>Basidiomycota</taxon>
        <taxon>Agaricomycotina</taxon>
        <taxon>Agaricomycetes</taxon>
        <taxon>Polyporales</taxon>
        <taxon>Polyporaceae</taxon>
        <taxon>Trametes</taxon>
    </lineage>
</organism>
<evidence type="ECO:0000256" key="1">
    <source>
        <dbReference type="SAM" id="Phobius"/>
    </source>
</evidence>
<dbReference type="Proteomes" id="UP000193067">
    <property type="component" value="Unassembled WGS sequence"/>
</dbReference>
<name>A0A1Y2J4A0_TRAC3</name>
<keyword evidence="3" id="KW-1185">Reference proteome</keyword>
<keyword evidence="1" id="KW-0812">Transmembrane</keyword>
<keyword evidence="1" id="KW-0472">Membrane</keyword>
<reference evidence="2 3" key="1">
    <citation type="journal article" date="2015" name="Biotechnol. Biofuels">
        <title>Enhanced degradation of softwood versus hardwood by the white-rot fungus Pycnoporus coccineus.</title>
        <authorList>
            <person name="Couturier M."/>
            <person name="Navarro D."/>
            <person name="Chevret D."/>
            <person name="Henrissat B."/>
            <person name="Piumi F."/>
            <person name="Ruiz-Duenas F.J."/>
            <person name="Martinez A.T."/>
            <person name="Grigoriev I.V."/>
            <person name="Riley R."/>
            <person name="Lipzen A."/>
            <person name="Berrin J.G."/>
            <person name="Master E.R."/>
            <person name="Rosso M.N."/>
        </authorList>
    </citation>
    <scope>NUCLEOTIDE SEQUENCE [LARGE SCALE GENOMIC DNA]</scope>
    <source>
        <strain evidence="2 3">BRFM310</strain>
    </source>
</reference>
<dbReference type="EMBL" id="KZ084087">
    <property type="protein sequence ID" value="OSD07713.1"/>
    <property type="molecule type" value="Genomic_DNA"/>
</dbReference>
<proteinExistence type="predicted"/>
<keyword evidence="1" id="KW-1133">Transmembrane helix</keyword>
<dbReference type="AlphaFoldDB" id="A0A1Y2J4A0"/>
<protein>
    <submittedName>
        <fullName evidence="2">Uncharacterized protein</fullName>
    </submittedName>
</protein>
<sequence length="176" mass="19063">MAIAARTVPPGRAACNGAMEGGTAIGMNRSTQMDRIHLNDLKRRAHPLIHTANLTLRRNAKVSPPQTEDRHTPTTSARYATPTAVTLCLAALCRSRLAFALYRCASLCLALGLCCALDLVALLSLLRAFGVLFTVHLVFFGLSCRSRTVRNPDKRSKSLKQKNIGVLPCYCTGLAL</sequence>
<evidence type="ECO:0000313" key="2">
    <source>
        <dbReference type="EMBL" id="OSD07713.1"/>
    </source>
</evidence>
<feature type="transmembrane region" description="Helical" evidence="1">
    <location>
        <begin position="125"/>
        <end position="144"/>
    </location>
</feature>
<feature type="transmembrane region" description="Helical" evidence="1">
    <location>
        <begin position="100"/>
        <end position="119"/>
    </location>
</feature>
<gene>
    <name evidence="2" type="ORF">PYCCODRAFT_342531</name>
</gene>
<evidence type="ECO:0000313" key="3">
    <source>
        <dbReference type="Proteomes" id="UP000193067"/>
    </source>
</evidence>
<accession>A0A1Y2J4A0</accession>